<name>A0A948TJ58_9LACO</name>
<accession>A0A948TJ58</accession>
<sequence length="147" mass="16771">MSNDMMNRNNNLMNMNDAFDRLANNFFAPLSHNIFNNDSDIMKTDVAESDKEYDVKIDLPGLKKDNIKIDYENNILTVSATKANETKDTDDNKHIIHSERTFGSFSRQYRLPNVDRKNIKATYNGGVLNITLPKDTEATTAAHIEIQ</sequence>
<dbReference type="PROSITE" id="PS01031">
    <property type="entry name" value="SHSP"/>
    <property type="match status" value="1"/>
</dbReference>
<evidence type="ECO:0000313" key="5">
    <source>
        <dbReference type="Proteomes" id="UP000777303"/>
    </source>
</evidence>
<feature type="domain" description="SHSP" evidence="3">
    <location>
        <begin position="35"/>
        <end position="147"/>
    </location>
</feature>
<dbReference type="SUPFAM" id="SSF49764">
    <property type="entry name" value="HSP20-like chaperones"/>
    <property type="match status" value="1"/>
</dbReference>
<comment type="similarity">
    <text evidence="1 2">Belongs to the small heat shock protein (HSP20) family.</text>
</comment>
<protein>
    <submittedName>
        <fullName evidence="4">Hsp20/alpha crystallin family protein</fullName>
    </submittedName>
</protein>
<evidence type="ECO:0000313" key="4">
    <source>
        <dbReference type="EMBL" id="MBU3851615.1"/>
    </source>
</evidence>
<organism evidence="4 5">
    <name type="scientific">Candidatus Paralactobacillus gallistercoris</name>
    <dbReference type="NCBI Taxonomy" id="2838724"/>
    <lineage>
        <taxon>Bacteria</taxon>
        <taxon>Bacillati</taxon>
        <taxon>Bacillota</taxon>
        <taxon>Bacilli</taxon>
        <taxon>Lactobacillales</taxon>
        <taxon>Lactobacillaceae</taxon>
        <taxon>Lactobacillus</taxon>
    </lineage>
</organism>
<dbReference type="InterPro" id="IPR008978">
    <property type="entry name" value="HSP20-like_chaperone"/>
</dbReference>
<proteinExistence type="inferred from homology"/>
<dbReference type="AlphaFoldDB" id="A0A948TJ58"/>
<evidence type="ECO:0000256" key="1">
    <source>
        <dbReference type="PROSITE-ProRule" id="PRU00285"/>
    </source>
</evidence>
<evidence type="ECO:0000256" key="2">
    <source>
        <dbReference type="RuleBase" id="RU003616"/>
    </source>
</evidence>
<gene>
    <name evidence="4" type="ORF">H9901_02840</name>
</gene>
<reference evidence="4" key="2">
    <citation type="submission" date="2021-04" db="EMBL/GenBank/DDBJ databases">
        <authorList>
            <person name="Gilroy R."/>
        </authorList>
    </citation>
    <scope>NUCLEOTIDE SEQUENCE</scope>
    <source>
        <strain evidence="4">F6-6636</strain>
    </source>
</reference>
<reference evidence="4" key="1">
    <citation type="journal article" date="2021" name="PeerJ">
        <title>Extensive microbial diversity within the chicken gut microbiome revealed by metagenomics and culture.</title>
        <authorList>
            <person name="Gilroy R."/>
            <person name="Ravi A."/>
            <person name="Getino M."/>
            <person name="Pursley I."/>
            <person name="Horton D.L."/>
            <person name="Alikhan N.F."/>
            <person name="Baker D."/>
            <person name="Gharbi K."/>
            <person name="Hall N."/>
            <person name="Watson M."/>
            <person name="Adriaenssens E.M."/>
            <person name="Foster-Nyarko E."/>
            <person name="Jarju S."/>
            <person name="Secka A."/>
            <person name="Antonio M."/>
            <person name="Oren A."/>
            <person name="Chaudhuri R.R."/>
            <person name="La Ragione R."/>
            <person name="Hildebrand F."/>
            <person name="Pallen M.J."/>
        </authorList>
    </citation>
    <scope>NUCLEOTIDE SEQUENCE</scope>
    <source>
        <strain evidence="4">F6-6636</strain>
    </source>
</reference>
<dbReference type="EMBL" id="JAHLFS010000038">
    <property type="protein sequence ID" value="MBU3851615.1"/>
    <property type="molecule type" value="Genomic_DNA"/>
</dbReference>
<dbReference type="InterPro" id="IPR031107">
    <property type="entry name" value="Small_HSP"/>
</dbReference>
<dbReference type="Gene3D" id="2.60.40.790">
    <property type="match status" value="1"/>
</dbReference>
<comment type="caution">
    <text evidence="4">The sequence shown here is derived from an EMBL/GenBank/DDBJ whole genome shotgun (WGS) entry which is preliminary data.</text>
</comment>
<evidence type="ECO:0000259" key="3">
    <source>
        <dbReference type="PROSITE" id="PS01031"/>
    </source>
</evidence>
<dbReference type="InterPro" id="IPR002068">
    <property type="entry name" value="A-crystallin/Hsp20_dom"/>
</dbReference>
<dbReference type="PANTHER" id="PTHR11527">
    <property type="entry name" value="HEAT-SHOCK PROTEIN 20 FAMILY MEMBER"/>
    <property type="match status" value="1"/>
</dbReference>
<dbReference type="CDD" id="cd06471">
    <property type="entry name" value="ACD_LpsHSP_like"/>
    <property type="match status" value="1"/>
</dbReference>
<dbReference type="Pfam" id="PF00011">
    <property type="entry name" value="HSP20"/>
    <property type="match status" value="1"/>
</dbReference>
<dbReference type="Proteomes" id="UP000777303">
    <property type="component" value="Unassembled WGS sequence"/>
</dbReference>